<dbReference type="NCBIfam" id="NF033611">
    <property type="entry name" value="SAVED"/>
    <property type="match status" value="1"/>
</dbReference>
<organism evidence="2 3">
    <name type="scientific">Thermosipho ferrireducens</name>
    <dbReference type="NCBI Taxonomy" id="2571116"/>
    <lineage>
        <taxon>Bacteria</taxon>
        <taxon>Thermotogati</taxon>
        <taxon>Thermotogota</taxon>
        <taxon>Thermotogae</taxon>
        <taxon>Thermotogales</taxon>
        <taxon>Fervidobacteriaceae</taxon>
        <taxon>Thermosipho</taxon>
    </lineage>
</organism>
<reference evidence="2 3" key="1">
    <citation type="submission" date="2021-03" db="EMBL/GenBank/DDBJ databases">
        <title>Thermosipho ferrireducens sp.nov., an anaerobic thermophilic iron-reducing bacterium isolated from a deep-sea hydrothermal sulfide deposits.</title>
        <authorList>
            <person name="Zeng X."/>
            <person name="Chen Y."/>
            <person name="Shao Z."/>
        </authorList>
    </citation>
    <scope>NUCLEOTIDE SEQUENCE [LARGE SCALE GENOMIC DNA]</scope>
    <source>
        <strain evidence="2 3">JL129W03</strain>
    </source>
</reference>
<dbReference type="Proteomes" id="UP000671862">
    <property type="component" value="Chromosome"/>
</dbReference>
<keyword evidence="3" id="KW-1185">Reference proteome</keyword>
<accession>A0ABX7SBI6</accession>
<dbReference type="EMBL" id="CP071446">
    <property type="protein sequence ID" value="QTA38913.1"/>
    <property type="molecule type" value="Genomic_DNA"/>
</dbReference>
<dbReference type="Pfam" id="PF18145">
    <property type="entry name" value="SAVED"/>
    <property type="match status" value="1"/>
</dbReference>
<evidence type="ECO:0000259" key="1">
    <source>
        <dbReference type="Pfam" id="PF18145"/>
    </source>
</evidence>
<protein>
    <submittedName>
        <fullName evidence="2">SAVED domain-containing protein</fullName>
    </submittedName>
</protein>
<gene>
    <name evidence="2" type="ORF">JYK00_04615</name>
</gene>
<name>A0ABX7SBI6_9BACT</name>
<feature type="domain" description="SMODS-associated and fused to various effectors" evidence="1">
    <location>
        <begin position="276"/>
        <end position="466"/>
    </location>
</feature>
<dbReference type="InterPro" id="IPR040836">
    <property type="entry name" value="SAVED"/>
</dbReference>
<evidence type="ECO:0000313" key="3">
    <source>
        <dbReference type="Proteomes" id="UP000671862"/>
    </source>
</evidence>
<sequence length="471" mass="54035">MRDDPIAFVKLFKGDQITFQEAVETYLNAGDFFGKEYVFFEIVKKLVNYKNKAIALNFLVKLMTDEEIAVDMYRNKFTEVMFPIVGNSNGKIVRALVFETTKTYVNIPELYEEIKDIEKIVNKTLGVIFDDEFSGKSYMLAVTIGALVNKLPDNIAFSGEVIENGKVKSNVSHIELKQKICEESGIKLISALDINDVYELKDFFEAKKYHVPVLLVFKELDQDYIEASYERLKEAVARKYPLKYVNIFEKIFDIKKIYVSKSIKKDEWENSLKKAKEVLFDIISKRGVPHVAMIGPVAMAMALGIALGPHNPVVFYHGQTEYYPVLDLTDNIRKIKTIRNDYKQINYSIKGSGKNCAFVIYLASHSPRKDAELFIEKNKLNAKMVFIEYQHGKGNIKIDDWSDIVSEMMSVTQNVKSKYECARNYFFMSCPLPIAFGFGMAYGDFSKGIIYQYDKNEGGYIEAFKIEDIRG</sequence>
<evidence type="ECO:0000313" key="2">
    <source>
        <dbReference type="EMBL" id="QTA38913.1"/>
    </source>
</evidence>
<proteinExistence type="predicted"/>